<evidence type="ECO:0000259" key="1">
    <source>
        <dbReference type="Pfam" id="PF00149"/>
    </source>
</evidence>
<keyword evidence="3" id="KW-1185">Reference proteome</keyword>
<proteinExistence type="predicted"/>
<dbReference type="InterPro" id="IPR029052">
    <property type="entry name" value="Metallo-depent_PP-like"/>
</dbReference>
<organism evidence="2 3">
    <name type="scientific">Tritrichomonas musculus</name>
    <dbReference type="NCBI Taxonomy" id="1915356"/>
    <lineage>
        <taxon>Eukaryota</taxon>
        <taxon>Metamonada</taxon>
        <taxon>Parabasalia</taxon>
        <taxon>Tritrichomonadida</taxon>
        <taxon>Tritrichomonadidae</taxon>
        <taxon>Tritrichomonas</taxon>
    </lineage>
</organism>
<comment type="caution">
    <text evidence="2">The sequence shown here is derived from an EMBL/GenBank/DDBJ whole genome shotgun (WGS) entry which is preliminary data.</text>
</comment>
<dbReference type="EMBL" id="JAPFFF010000059">
    <property type="protein sequence ID" value="KAK8837496.1"/>
    <property type="molecule type" value="Genomic_DNA"/>
</dbReference>
<dbReference type="Proteomes" id="UP001470230">
    <property type="component" value="Unassembled WGS sequence"/>
</dbReference>
<gene>
    <name evidence="2" type="ORF">M9Y10_036493</name>
</gene>
<sequence>MNSSKNPLPFALRTDTATIYDIPSTIANNICGVVITDQHFGRYMPFKKSFPVFKSKLEALLDNTHATCLFMLGDTIDYHSRNWEESTEEVFNYLENLKIPVFLIGGNHDKERLLSLNYDFSKNLIFVNDTFIRVKHSDPNGENYSGILMGHDLGNDFQVDPPDAPIYVKWMRDVFTKYFNKGEMMLLGHTHQNISICQSESYSIKQFSPDFQSYQYALIEDVGDRYSVKFDHI</sequence>
<dbReference type="SUPFAM" id="SSF56300">
    <property type="entry name" value="Metallo-dependent phosphatases"/>
    <property type="match status" value="1"/>
</dbReference>
<feature type="domain" description="Calcineurin-like phosphoesterase" evidence="1">
    <location>
        <begin position="34"/>
        <end position="191"/>
    </location>
</feature>
<evidence type="ECO:0000313" key="3">
    <source>
        <dbReference type="Proteomes" id="UP001470230"/>
    </source>
</evidence>
<name>A0ABR2GV13_9EUKA</name>
<dbReference type="Pfam" id="PF00149">
    <property type="entry name" value="Metallophos"/>
    <property type="match status" value="1"/>
</dbReference>
<protein>
    <recommendedName>
        <fullName evidence="1">Calcineurin-like phosphoesterase domain-containing protein</fullName>
    </recommendedName>
</protein>
<accession>A0ABR2GV13</accession>
<evidence type="ECO:0000313" key="2">
    <source>
        <dbReference type="EMBL" id="KAK8837496.1"/>
    </source>
</evidence>
<reference evidence="2 3" key="1">
    <citation type="submission" date="2024-04" db="EMBL/GenBank/DDBJ databases">
        <title>Tritrichomonas musculus Genome.</title>
        <authorList>
            <person name="Alves-Ferreira E."/>
            <person name="Grigg M."/>
            <person name="Lorenzi H."/>
            <person name="Galac M."/>
        </authorList>
    </citation>
    <scope>NUCLEOTIDE SEQUENCE [LARGE SCALE GENOMIC DNA]</scope>
    <source>
        <strain evidence="2 3">EAF2021</strain>
    </source>
</reference>
<dbReference type="InterPro" id="IPR004843">
    <property type="entry name" value="Calcineurin-like_PHP"/>
</dbReference>
<dbReference type="Gene3D" id="3.60.21.10">
    <property type="match status" value="1"/>
</dbReference>